<dbReference type="Proteomes" id="UP000323380">
    <property type="component" value="Unassembled WGS sequence"/>
</dbReference>
<protein>
    <submittedName>
        <fullName evidence="1">Uncharacterized protein</fullName>
    </submittedName>
</protein>
<dbReference type="EMBL" id="VSFG01000001">
    <property type="protein sequence ID" value="TYB47929.1"/>
    <property type="molecule type" value="Genomic_DNA"/>
</dbReference>
<reference evidence="1 2" key="1">
    <citation type="submission" date="2019-08" db="EMBL/GenBank/DDBJ databases">
        <title>Actinomadura sp. nov. CYP1-5 isolated from mountain soil.</title>
        <authorList>
            <person name="Songsumanus A."/>
            <person name="Kuncharoen N."/>
            <person name="Kudo T."/>
            <person name="Yuki M."/>
            <person name="Igarashi Y."/>
            <person name="Tanasupawat S."/>
        </authorList>
    </citation>
    <scope>NUCLEOTIDE SEQUENCE [LARGE SCALE GENOMIC DNA]</scope>
    <source>
        <strain evidence="1 2">JCM 14158</strain>
    </source>
</reference>
<name>A0A5D0NUE4_9ACTN</name>
<dbReference type="Pfam" id="PF22880">
    <property type="entry name" value="DUF7019"/>
    <property type="match status" value="1"/>
</dbReference>
<keyword evidence="2" id="KW-1185">Reference proteome</keyword>
<evidence type="ECO:0000313" key="1">
    <source>
        <dbReference type="EMBL" id="TYB47929.1"/>
    </source>
</evidence>
<comment type="caution">
    <text evidence="1">The sequence shown here is derived from an EMBL/GenBank/DDBJ whole genome shotgun (WGS) entry which is preliminary data.</text>
</comment>
<dbReference type="RefSeq" id="WP_067904708.1">
    <property type="nucleotide sequence ID" value="NZ_VSFG01000001.1"/>
</dbReference>
<organism evidence="1 2">
    <name type="scientific">Actinomadura chibensis</name>
    <dbReference type="NCBI Taxonomy" id="392828"/>
    <lineage>
        <taxon>Bacteria</taxon>
        <taxon>Bacillati</taxon>
        <taxon>Actinomycetota</taxon>
        <taxon>Actinomycetes</taxon>
        <taxon>Streptosporangiales</taxon>
        <taxon>Thermomonosporaceae</taxon>
        <taxon>Actinomadura</taxon>
    </lineage>
</organism>
<sequence length="256" mass="27904">MAEQLFDFVYLSDQKLMGPLLDAARSRRRFGLLKGEIKAPFVTLNVESAQPAAGDAATQLDRLRKIVGQIDGKSLPYQDAKARPGDWIYLKTPMNHCILGGPYFNLPVLFADHKDRLPDPSTRVLLHGSSRHLRTRPRTIDVSPDVERLSAAPSGGEFVYELADNVAEVLRAMRASPDPLVAPAETGSPLASGLTRIIKALDRRFDAGTATWLEGFARVTAAVPAGGRLGEAKRLILATPLYVEYAPAPDEPPPEE</sequence>
<dbReference type="AlphaFoldDB" id="A0A5D0NUE4"/>
<gene>
    <name evidence="1" type="ORF">FXF69_01410</name>
</gene>
<dbReference type="NCBIfam" id="NF040893">
    <property type="entry name" value="SAVMC3_10250"/>
    <property type="match status" value="1"/>
</dbReference>
<proteinExistence type="predicted"/>
<dbReference type="InterPro" id="IPR054284">
    <property type="entry name" value="DUF7019"/>
</dbReference>
<evidence type="ECO:0000313" key="2">
    <source>
        <dbReference type="Proteomes" id="UP000323380"/>
    </source>
</evidence>
<accession>A0A5D0NUE4</accession>
<dbReference type="STRING" id="1220554.GCA_001552135_07904"/>